<organism evidence="2 3">
    <name type="scientific">Mycena alexandri</name>
    <dbReference type="NCBI Taxonomy" id="1745969"/>
    <lineage>
        <taxon>Eukaryota</taxon>
        <taxon>Fungi</taxon>
        <taxon>Dikarya</taxon>
        <taxon>Basidiomycota</taxon>
        <taxon>Agaricomycotina</taxon>
        <taxon>Agaricomycetes</taxon>
        <taxon>Agaricomycetidae</taxon>
        <taxon>Agaricales</taxon>
        <taxon>Marasmiineae</taxon>
        <taxon>Mycenaceae</taxon>
        <taxon>Mycena</taxon>
    </lineage>
</organism>
<keyword evidence="3" id="KW-1185">Reference proteome</keyword>
<evidence type="ECO:0000313" key="2">
    <source>
        <dbReference type="EMBL" id="KAJ7036156.1"/>
    </source>
</evidence>
<name>A0AAD6X5X7_9AGAR</name>
<keyword evidence="1" id="KW-0472">Membrane</keyword>
<accession>A0AAD6X5X7</accession>
<feature type="non-terminal residue" evidence="2">
    <location>
        <position position="1"/>
    </location>
</feature>
<keyword evidence="1" id="KW-1133">Transmembrane helix</keyword>
<gene>
    <name evidence="2" type="ORF">C8F04DRAFT_954157</name>
</gene>
<proteinExistence type="predicted"/>
<evidence type="ECO:0000313" key="3">
    <source>
        <dbReference type="Proteomes" id="UP001218188"/>
    </source>
</evidence>
<protein>
    <submittedName>
        <fullName evidence="2">Uncharacterized protein</fullName>
    </submittedName>
</protein>
<dbReference type="EMBL" id="JARJCM010000045">
    <property type="protein sequence ID" value="KAJ7036156.1"/>
    <property type="molecule type" value="Genomic_DNA"/>
</dbReference>
<reference evidence="2" key="1">
    <citation type="submission" date="2023-03" db="EMBL/GenBank/DDBJ databases">
        <title>Massive genome expansion in bonnet fungi (Mycena s.s.) driven by repeated elements and novel gene families across ecological guilds.</title>
        <authorList>
            <consortium name="Lawrence Berkeley National Laboratory"/>
            <person name="Harder C.B."/>
            <person name="Miyauchi S."/>
            <person name="Viragh M."/>
            <person name="Kuo A."/>
            <person name="Thoen E."/>
            <person name="Andreopoulos B."/>
            <person name="Lu D."/>
            <person name="Skrede I."/>
            <person name="Drula E."/>
            <person name="Henrissat B."/>
            <person name="Morin E."/>
            <person name="Kohler A."/>
            <person name="Barry K."/>
            <person name="LaButti K."/>
            <person name="Morin E."/>
            <person name="Salamov A."/>
            <person name="Lipzen A."/>
            <person name="Mereny Z."/>
            <person name="Hegedus B."/>
            <person name="Baldrian P."/>
            <person name="Stursova M."/>
            <person name="Weitz H."/>
            <person name="Taylor A."/>
            <person name="Grigoriev I.V."/>
            <person name="Nagy L.G."/>
            <person name="Martin F."/>
            <person name="Kauserud H."/>
        </authorList>
    </citation>
    <scope>NUCLEOTIDE SEQUENCE</scope>
    <source>
        <strain evidence="2">CBHHK200</strain>
    </source>
</reference>
<keyword evidence="1" id="KW-0812">Transmembrane</keyword>
<evidence type="ECO:0000256" key="1">
    <source>
        <dbReference type="SAM" id="Phobius"/>
    </source>
</evidence>
<comment type="caution">
    <text evidence="2">The sequence shown here is derived from an EMBL/GenBank/DDBJ whole genome shotgun (WGS) entry which is preliminary data.</text>
</comment>
<dbReference type="Proteomes" id="UP001218188">
    <property type="component" value="Unassembled WGS sequence"/>
</dbReference>
<sequence>QAGHDALSPYPLVNAALGLLHTFVLTPFYARLSNHFTPHQSLQRASWYLGNAASMMIK</sequence>
<feature type="transmembrane region" description="Helical" evidence="1">
    <location>
        <begin position="12"/>
        <end position="30"/>
    </location>
</feature>
<dbReference type="AlphaFoldDB" id="A0AAD6X5X7"/>